<evidence type="ECO:0000256" key="1">
    <source>
        <dbReference type="ARBA" id="ARBA00004651"/>
    </source>
</evidence>
<keyword evidence="2" id="KW-1003">Cell membrane</keyword>
<evidence type="ECO:0000256" key="3">
    <source>
        <dbReference type="ARBA" id="ARBA00022692"/>
    </source>
</evidence>
<feature type="transmembrane region" description="Helical" evidence="6">
    <location>
        <begin position="90"/>
        <end position="114"/>
    </location>
</feature>
<dbReference type="Pfam" id="PF01943">
    <property type="entry name" value="Polysacc_synt"/>
    <property type="match status" value="1"/>
</dbReference>
<dbReference type="InterPro" id="IPR002797">
    <property type="entry name" value="Polysacc_synth"/>
</dbReference>
<sequence length="511" mass="57745">MSRERTAVKSSLIGILSQFLTLIIKFIVRTIIIRYLGREILGLDAVIIDLISMLSLADMGINTAMLYRLYQPVVNQEQARIAQLMASYRFIFRTIAGVIAAIGLVLSCFLPLFIKGLSYSWFYIYGAYYLQLLAIVASYLFSYQRILLDADQKSYLNMLIDMLTFLGFGIVEILALLVFKEYFAYLILAVIQPLGANLIISWRIKALYGQEITQGKVKKADLRQLFLDAKEVLVNKIAGYIYNSTDSLVISVALGTAFVGLMSNYRYLSRAMISLVNSMMAAMQSLIGNFLNSNHDQKRTFAVLQYYSFVRFIVGGVAFVVIVSCSQDFILLWTGKREYLLSLWVPLLMMVDFYFGVMLGPLSEYLLGLGMFKRTRQISTVGAVVNILLSLGCVWTIGYLGVLIGTVISQAIMWSLDVYSVFGTIFKANSSWLKIYLQDQFKYLGIIFCATGLVLLSANYLFKIDYFSTITRLISEGLLAVLFFGLFTFLTFRKTPNYGYVLALLKKILAR</sequence>
<feature type="transmembrane region" description="Helical" evidence="6">
    <location>
        <begin position="378"/>
        <end position="397"/>
    </location>
</feature>
<keyword evidence="5 6" id="KW-0472">Membrane</keyword>
<feature type="transmembrane region" description="Helical" evidence="6">
    <location>
        <begin position="182"/>
        <end position="200"/>
    </location>
</feature>
<feature type="transmembrane region" description="Helical" evidence="6">
    <location>
        <begin position="45"/>
        <end position="69"/>
    </location>
</feature>
<feature type="transmembrane region" description="Helical" evidence="6">
    <location>
        <begin position="271"/>
        <end position="291"/>
    </location>
</feature>
<protein>
    <submittedName>
        <fullName evidence="7">Oligosaccharide flippase family protein</fullName>
    </submittedName>
</protein>
<evidence type="ECO:0000313" key="7">
    <source>
        <dbReference type="EMBL" id="NVY96192.1"/>
    </source>
</evidence>
<dbReference type="AlphaFoldDB" id="A0A850R6D0"/>
<dbReference type="GO" id="GO:0005886">
    <property type="term" value="C:plasma membrane"/>
    <property type="evidence" value="ECO:0007669"/>
    <property type="project" value="UniProtKB-SubCell"/>
</dbReference>
<evidence type="ECO:0000256" key="2">
    <source>
        <dbReference type="ARBA" id="ARBA00022475"/>
    </source>
</evidence>
<feature type="transmembrane region" description="Helical" evidence="6">
    <location>
        <begin position="120"/>
        <end position="143"/>
    </location>
</feature>
<evidence type="ECO:0000256" key="6">
    <source>
        <dbReference type="SAM" id="Phobius"/>
    </source>
</evidence>
<feature type="transmembrane region" description="Helical" evidence="6">
    <location>
        <begin position="12"/>
        <end position="33"/>
    </location>
</feature>
<feature type="transmembrane region" description="Helical" evidence="6">
    <location>
        <begin position="248"/>
        <end position="265"/>
    </location>
</feature>
<accession>A0A850R6D0</accession>
<dbReference type="Proteomes" id="UP000563523">
    <property type="component" value="Unassembled WGS sequence"/>
</dbReference>
<feature type="transmembrane region" description="Helical" evidence="6">
    <location>
        <begin position="443"/>
        <end position="462"/>
    </location>
</feature>
<feature type="transmembrane region" description="Helical" evidence="6">
    <location>
        <begin position="312"/>
        <end position="333"/>
    </location>
</feature>
<feature type="transmembrane region" description="Helical" evidence="6">
    <location>
        <begin position="474"/>
        <end position="492"/>
    </location>
</feature>
<comment type="subcellular location">
    <subcellularLocation>
        <location evidence="1">Cell membrane</location>
        <topology evidence="1">Multi-pass membrane protein</topology>
    </subcellularLocation>
</comment>
<organism evidence="7 8">
    <name type="scientific">Bombilactobacillus apium</name>
    <dbReference type="NCBI Taxonomy" id="2675299"/>
    <lineage>
        <taxon>Bacteria</taxon>
        <taxon>Bacillati</taxon>
        <taxon>Bacillota</taxon>
        <taxon>Bacilli</taxon>
        <taxon>Lactobacillales</taxon>
        <taxon>Lactobacillaceae</taxon>
        <taxon>Bombilactobacillus</taxon>
    </lineage>
</organism>
<feature type="transmembrane region" description="Helical" evidence="6">
    <location>
        <begin position="155"/>
        <end position="176"/>
    </location>
</feature>
<gene>
    <name evidence="7" type="ORF">HU830_03245</name>
</gene>
<keyword evidence="8" id="KW-1185">Reference proteome</keyword>
<evidence type="ECO:0000256" key="5">
    <source>
        <dbReference type="ARBA" id="ARBA00023136"/>
    </source>
</evidence>
<dbReference type="EMBL" id="JABZEC010000002">
    <property type="protein sequence ID" value="NVY96192.1"/>
    <property type="molecule type" value="Genomic_DNA"/>
</dbReference>
<dbReference type="PANTHER" id="PTHR30250">
    <property type="entry name" value="PST FAMILY PREDICTED COLANIC ACID TRANSPORTER"/>
    <property type="match status" value="1"/>
</dbReference>
<name>A0A850R6D0_9LACO</name>
<dbReference type="PANTHER" id="PTHR30250:SF26">
    <property type="entry name" value="PSMA PROTEIN"/>
    <property type="match status" value="1"/>
</dbReference>
<keyword evidence="4 6" id="KW-1133">Transmembrane helix</keyword>
<dbReference type="RefSeq" id="WP_176942348.1">
    <property type="nucleotide sequence ID" value="NZ_JABZEC010000002.1"/>
</dbReference>
<comment type="caution">
    <text evidence="7">The sequence shown here is derived from an EMBL/GenBank/DDBJ whole genome shotgun (WGS) entry which is preliminary data.</text>
</comment>
<evidence type="ECO:0000313" key="8">
    <source>
        <dbReference type="Proteomes" id="UP000563523"/>
    </source>
</evidence>
<evidence type="ECO:0000256" key="4">
    <source>
        <dbReference type="ARBA" id="ARBA00022989"/>
    </source>
</evidence>
<dbReference type="InterPro" id="IPR050833">
    <property type="entry name" value="Poly_Biosynth_Transport"/>
</dbReference>
<keyword evidence="3 6" id="KW-0812">Transmembrane</keyword>
<reference evidence="7 8" key="1">
    <citation type="submission" date="2020-06" db="EMBL/GenBank/DDBJ databases">
        <authorList>
            <person name="Kang J."/>
        </authorList>
    </citation>
    <scope>NUCLEOTIDE SEQUENCE [LARGE SCALE GENOMIC DNA]</scope>
    <source>
        <strain evidence="7 8">DCY120</strain>
    </source>
</reference>
<proteinExistence type="predicted"/>